<proteinExistence type="predicted"/>
<evidence type="ECO:0000259" key="1">
    <source>
        <dbReference type="PROSITE" id="PS51186"/>
    </source>
</evidence>
<name>A0A8J6NCL4_9BACT</name>
<dbReference type="SUPFAM" id="SSF55729">
    <property type="entry name" value="Acyl-CoA N-acyltransferases (Nat)"/>
    <property type="match status" value="1"/>
</dbReference>
<evidence type="ECO:0000313" key="3">
    <source>
        <dbReference type="Proteomes" id="UP000614424"/>
    </source>
</evidence>
<dbReference type="PROSITE" id="PS51186">
    <property type="entry name" value="GNAT"/>
    <property type="match status" value="1"/>
</dbReference>
<dbReference type="InterPro" id="IPR016181">
    <property type="entry name" value="Acyl_CoA_acyltransferase"/>
</dbReference>
<dbReference type="Proteomes" id="UP000614424">
    <property type="component" value="Unassembled WGS sequence"/>
</dbReference>
<sequence>MKRVLFFIIKQQEETIGYVWLNRFENHTARQHFCVFKEYWGQSEQIGRDVLSMIMNRKDSHGNFIFDLLTGFVPAWNKRAIAFALKCGGKTYGVIPNAVWNHKKQKSEGAVFIYYTRGDA</sequence>
<dbReference type="EMBL" id="JACNJZ010000139">
    <property type="protein sequence ID" value="MBC8318236.1"/>
    <property type="molecule type" value="Genomic_DNA"/>
</dbReference>
<accession>A0A8J6NCL4</accession>
<feature type="domain" description="N-acetyltransferase" evidence="1">
    <location>
        <begin position="1"/>
        <end position="118"/>
    </location>
</feature>
<comment type="caution">
    <text evidence="2">The sequence shown here is derived from an EMBL/GenBank/DDBJ whole genome shotgun (WGS) entry which is preliminary data.</text>
</comment>
<protein>
    <recommendedName>
        <fullName evidence="1">N-acetyltransferase domain-containing protein</fullName>
    </recommendedName>
</protein>
<dbReference type="Gene3D" id="3.40.630.30">
    <property type="match status" value="1"/>
</dbReference>
<organism evidence="2 3">
    <name type="scientific">Candidatus Desulfobia pelagia</name>
    <dbReference type="NCBI Taxonomy" id="2841692"/>
    <lineage>
        <taxon>Bacteria</taxon>
        <taxon>Pseudomonadati</taxon>
        <taxon>Thermodesulfobacteriota</taxon>
        <taxon>Desulfobulbia</taxon>
        <taxon>Desulfobulbales</taxon>
        <taxon>Desulfobulbaceae</taxon>
        <taxon>Candidatus Desulfobia</taxon>
    </lineage>
</organism>
<dbReference type="AlphaFoldDB" id="A0A8J6NCL4"/>
<dbReference type="InterPro" id="IPR000182">
    <property type="entry name" value="GNAT_dom"/>
</dbReference>
<dbReference type="GO" id="GO:0016747">
    <property type="term" value="F:acyltransferase activity, transferring groups other than amino-acyl groups"/>
    <property type="evidence" value="ECO:0007669"/>
    <property type="project" value="InterPro"/>
</dbReference>
<evidence type="ECO:0000313" key="2">
    <source>
        <dbReference type="EMBL" id="MBC8318236.1"/>
    </source>
</evidence>
<reference evidence="2 3" key="1">
    <citation type="submission" date="2020-08" db="EMBL/GenBank/DDBJ databases">
        <title>Bridging the membrane lipid divide: bacteria of the FCB group superphylum have the potential to synthesize archaeal ether lipids.</title>
        <authorList>
            <person name="Villanueva L."/>
            <person name="Von Meijenfeldt F.A.B."/>
            <person name="Westbye A.B."/>
            <person name="Yadav S."/>
            <person name="Hopmans E.C."/>
            <person name="Dutilh B.E."/>
            <person name="Sinninghe Damste J.S."/>
        </authorList>
    </citation>
    <scope>NUCLEOTIDE SEQUENCE [LARGE SCALE GENOMIC DNA]</scope>
    <source>
        <strain evidence="2">NIOZ-UU47</strain>
    </source>
</reference>
<gene>
    <name evidence="2" type="ORF">H8E41_10050</name>
</gene>